<comment type="caution">
    <text evidence="3">The sequence shown here is derived from an EMBL/GenBank/DDBJ whole genome shotgun (WGS) entry which is preliminary data.</text>
</comment>
<dbReference type="InterPro" id="IPR043502">
    <property type="entry name" value="DNA/RNA_pol_sf"/>
</dbReference>
<feature type="domain" description="Reverse transcriptase" evidence="2">
    <location>
        <begin position="371"/>
        <end position="438"/>
    </location>
</feature>
<dbReference type="AlphaFoldDB" id="A0A699IHD4"/>
<feature type="compositionally biased region" description="Basic residues" evidence="1">
    <location>
        <begin position="90"/>
        <end position="102"/>
    </location>
</feature>
<dbReference type="EMBL" id="BKCJ010291299">
    <property type="protein sequence ID" value="GEZ53951.1"/>
    <property type="molecule type" value="Genomic_DNA"/>
</dbReference>
<keyword evidence="3" id="KW-0695">RNA-directed DNA polymerase</keyword>
<accession>A0A699IHD4</accession>
<protein>
    <submittedName>
        <fullName evidence="3">Reverse transcriptase domain-containing protein</fullName>
    </submittedName>
</protein>
<dbReference type="SUPFAM" id="SSF56672">
    <property type="entry name" value="DNA/RNA polymerases"/>
    <property type="match status" value="1"/>
</dbReference>
<dbReference type="Gene3D" id="3.30.70.270">
    <property type="match status" value="1"/>
</dbReference>
<dbReference type="PANTHER" id="PTHR24559">
    <property type="entry name" value="TRANSPOSON TY3-I GAG-POL POLYPROTEIN"/>
    <property type="match status" value="1"/>
</dbReference>
<gene>
    <name evidence="3" type="ORF">Tci_525924</name>
</gene>
<dbReference type="GO" id="GO:0003964">
    <property type="term" value="F:RNA-directed DNA polymerase activity"/>
    <property type="evidence" value="ECO:0007669"/>
    <property type="project" value="UniProtKB-KW"/>
</dbReference>
<evidence type="ECO:0000313" key="3">
    <source>
        <dbReference type="EMBL" id="GEZ53951.1"/>
    </source>
</evidence>
<name>A0A699IHD4_TANCI</name>
<evidence type="ECO:0000259" key="2">
    <source>
        <dbReference type="Pfam" id="PF00078"/>
    </source>
</evidence>
<dbReference type="InterPro" id="IPR000477">
    <property type="entry name" value="RT_dom"/>
</dbReference>
<feature type="compositionally biased region" description="Basic and acidic residues" evidence="1">
    <location>
        <begin position="77"/>
        <end position="89"/>
    </location>
</feature>
<dbReference type="InterPro" id="IPR043128">
    <property type="entry name" value="Rev_trsase/Diguanyl_cyclase"/>
</dbReference>
<dbReference type="Pfam" id="PF00078">
    <property type="entry name" value="RVT_1"/>
    <property type="match status" value="1"/>
</dbReference>
<dbReference type="Gene3D" id="3.10.10.10">
    <property type="entry name" value="HIV Type 1 Reverse Transcriptase, subunit A, domain 1"/>
    <property type="match status" value="1"/>
</dbReference>
<keyword evidence="3" id="KW-0808">Transferase</keyword>
<proteinExistence type="predicted"/>
<sequence>MSALRNTVGRGKEPTPQDRGGPASNAALREYYDKNYNQLLPIIAEKFNKEKERNEKLKEVKARLNFEECFRTSRYSESRTMSTKEYERRHISRRSRSPRPSKHSQEARTAEASIENQDQRRGSQVGRRMTYLNHGRKDRTMGYANLVSHVQLYADGERKGVKKCIKYPIKFHDIKQRDGESTKDFVRRYKQESRDVKGAPECVRISGFMRQVAASTHERKKSFSPWKQQEGHNTDGCMHLNKQIEEMLKARKLSHLIKELKQSSGKEQPKAAKKGETSVKDKALAILMEGKEGPMIIEAEIRGHCIHHIMLVPLECALVSRLEKTLSTTKPILEERVKVAINPEYPKQAVMIGSTLIERCRNKLCGLLQHTYKGYHQIQMAKEDEEKSAFITNQRIFCYTKMAFGFINAGATYQRLVDKAFHKQNGRNLEVYVDDLVIKKPHER</sequence>
<dbReference type="InterPro" id="IPR053134">
    <property type="entry name" value="RNA-dir_DNA_polymerase"/>
</dbReference>
<feature type="region of interest" description="Disordered" evidence="1">
    <location>
        <begin position="1"/>
        <end position="27"/>
    </location>
</feature>
<feature type="region of interest" description="Disordered" evidence="1">
    <location>
        <begin position="77"/>
        <end position="127"/>
    </location>
</feature>
<evidence type="ECO:0000256" key="1">
    <source>
        <dbReference type="SAM" id="MobiDB-lite"/>
    </source>
</evidence>
<organism evidence="3">
    <name type="scientific">Tanacetum cinerariifolium</name>
    <name type="common">Dalmatian daisy</name>
    <name type="synonym">Chrysanthemum cinerariifolium</name>
    <dbReference type="NCBI Taxonomy" id="118510"/>
    <lineage>
        <taxon>Eukaryota</taxon>
        <taxon>Viridiplantae</taxon>
        <taxon>Streptophyta</taxon>
        <taxon>Embryophyta</taxon>
        <taxon>Tracheophyta</taxon>
        <taxon>Spermatophyta</taxon>
        <taxon>Magnoliopsida</taxon>
        <taxon>eudicotyledons</taxon>
        <taxon>Gunneridae</taxon>
        <taxon>Pentapetalae</taxon>
        <taxon>asterids</taxon>
        <taxon>campanulids</taxon>
        <taxon>Asterales</taxon>
        <taxon>Asteraceae</taxon>
        <taxon>Asteroideae</taxon>
        <taxon>Anthemideae</taxon>
        <taxon>Anthemidinae</taxon>
        <taxon>Tanacetum</taxon>
    </lineage>
</organism>
<keyword evidence="3" id="KW-0548">Nucleotidyltransferase</keyword>
<dbReference type="PANTHER" id="PTHR24559:SF444">
    <property type="entry name" value="REVERSE TRANSCRIPTASE DOMAIN-CONTAINING PROTEIN"/>
    <property type="match status" value="1"/>
</dbReference>
<dbReference type="CDD" id="cd01647">
    <property type="entry name" value="RT_LTR"/>
    <property type="match status" value="1"/>
</dbReference>
<reference evidence="3" key="1">
    <citation type="journal article" date="2019" name="Sci. Rep.">
        <title>Draft genome of Tanacetum cinerariifolium, the natural source of mosquito coil.</title>
        <authorList>
            <person name="Yamashiro T."/>
            <person name="Shiraishi A."/>
            <person name="Satake H."/>
            <person name="Nakayama K."/>
        </authorList>
    </citation>
    <scope>NUCLEOTIDE SEQUENCE</scope>
</reference>